<reference evidence="1 2" key="1">
    <citation type="submission" date="2020-04" db="EMBL/GenBank/DDBJ databases">
        <title>Perkinsus olseni comparative genomics.</title>
        <authorList>
            <person name="Bogema D.R."/>
        </authorList>
    </citation>
    <scope>NUCLEOTIDE SEQUENCE [LARGE SCALE GENOMIC DNA]</scope>
    <source>
        <strain evidence="1 2">ATCC PRA-207</strain>
    </source>
</reference>
<comment type="caution">
    <text evidence="1">The sequence shown here is derived from an EMBL/GenBank/DDBJ whole genome shotgun (WGS) entry which is preliminary data.</text>
</comment>
<proteinExistence type="predicted"/>
<gene>
    <name evidence="1" type="ORF">FOZ63_010572</name>
</gene>
<evidence type="ECO:0000313" key="1">
    <source>
        <dbReference type="EMBL" id="KAF4744475.1"/>
    </source>
</evidence>
<dbReference type="EMBL" id="JABANO010010832">
    <property type="protein sequence ID" value="KAF4744475.1"/>
    <property type="molecule type" value="Genomic_DNA"/>
</dbReference>
<protein>
    <submittedName>
        <fullName evidence="1">Uncharacterized protein</fullName>
    </submittedName>
</protein>
<organism evidence="1 2">
    <name type="scientific">Perkinsus olseni</name>
    <name type="common">Perkinsus atlanticus</name>
    <dbReference type="NCBI Taxonomy" id="32597"/>
    <lineage>
        <taxon>Eukaryota</taxon>
        <taxon>Sar</taxon>
        <taxon>Alveolata</taxon>
        <taxon>Perkinsozoa</taxon>
        <taxon>Perkinsea</taxon>
        <taxon>Perkinsida</taxon>
        <taxon>Perkinsidae</taxon>
        <taxon>Perkinsus</taxon>
    </lineage>
</organism>
<name>A0A7J6TH92_PEROL</name>
<dbReference type="Proteomes" id="UP000553632">
    <property type="component" value="Unassembled WGS sequence"/>
</dbReference>
<evidence type="ECO:0000313" key="2">
    <source>
        <dbReference type="Proteomes" id="UP000553632"/>
    </source>
</evidence>
<accession>A0A7J6TH92</accession>
<feature type="non-terminal residue" evidence="1">
    <location>
        <position position="1"/>
    </location>
</feature>
<keyword evidence="2" id="KW-1185">Reference proteome</keyword>
<dbReference type="AlphaFoldDB" id="A0A7J6TH92"/>
<sequence>MAFDAKVAYLERWGTAMPCTHAEPSVRSLLARRREKDALVDFVPIERATHLRTLTECRSCGTTAETSVRSTGITAAFSPPKAQPADGTLLSFENALRAVQVLPLEVIIPAADFELPEVAPVNPQALQPSRRVDYDIEPVRLLSAPEVPGLADLVEVDWLDFIGYARLREVPPLESSPLVDPSPVPVKAVLNTLALPEERSAAASAVELELDPIPLPLETEQVHWIFDEPVTEAPLLTPWLAEKATSEEDNMHDLLTRFAKGCAFCREILPLSPLAPSRQQRSVPTRPERPVFGPIGLSWETMDCQLNLLVSRELSGDMTRLELKNDFNASNDDAAVEAVKRIFKRELSSVRRGG</sequence>